<proteinExistence type="predicted"/>
<dbReference type="InterPro" id="IPR051654">
    <property type="entry name" value="Meroterpenoid_MTases"/>
</dbReference>
<dbReference type="PANTHER" id="PTHR35897:SF2">
    <property type="entry name" value="METHYLTRANSFERASE DOMAIN-CONTAINING PROTEIN"/>
    <property type="match status" value="1"/>
</dbReference>
<evidence type="ECO:0000313" key="3">
    <source>
        <dbReference type="Proteomes" id="UP000799537"/>
    </source>
</evidence>
<dbReference type="GeneID" id="54558960"/>
<dbReference type="Gene3D" id="3.40.50.150">
    <property type="entry name" value="Vaccinia Virus protein VP39"/>
    <property type="match status" value="1"/>
</dbReference>
<dbReference type="EMBL" id="ML993589">
    <property type="protein sequence ID" value="KAF2169061.1"/>
    <property type="molecule type" value="Genomic_DNA"/>
</dbReference>
<sequence>MADPKTDYAEPAYAQHQDKSKVPYYRSNLDDRISPDLKELLETYSQIPRDQQSAHIHRIRDLAWAIRQYPCTGSGGWLKPQLRQLPIYPEILTRAKEGATIIDIGTFVGHDLRRLVYDGASSEHLWGIDIVSHWDVSYELFNDRSRWKGHFLEADFLTAASSDAFAPLRANTDVIVISQVLHQWVWAQQVRGATALVALTKPGSLVVGNQMGKPDAGEVVPAGFTVPLYVQSPESFAKLWEEVGAATSTRWETQCWLRTWDHIGVDSKESAFMGPDVGILEFVARRTD</sequence>
<dbReference type="PANTHER" id="PTHR35897">
    <property type="entry name" value="METHYLTRANSFERASE AUSD"/>
    <property type="match status" value="1"/>
</dbReference>
<evidence type="ECO:0000313" key="2">
    <source>
        <dbReference type="EMBL" id="KAF2169061.1"/>
    </source>
</evidence>
<dbReference type="AlphaFoldDB" id="A0A6A6CPS3"/>
<evidence type="ECO:0000256" key="1">
    <source>
        <dbReference type="SAM" id="MobiDB-lite"/>
    </source>
</evidence>
<dbReference type="Proteomes" id="UP000799537">
    <property type="component" value="Unassembled WGS sequence"/>
</dbReference>
<name>A0A6A6CPS3_ZASCE</name>
<accession>A0A6A6CPS3</accession>
<dbReference type="RefSeq" id="XP_033669950.1">
    <property type="nucleotide sequence ID" value="XM_033805688.1"/>
</dbReference>
<reference evidence="2" key="1">
    <citation type="journal article" date="2020" name="Stud. Mycol.">
        <title>101 Dothideomycetes genomes: a test case for predicting lifestyles and emergence of pathogens.</title>
        <authorList>
            <person name="Haridas S."/>
            <person name="Albert R."/>
            <person name="Binder M."/>
            <person name="Bloem J."/>
            <person name="Labutti K."/>
            <person name="Salamov A."/>
            <person name="Andreopoulos B."/>
            <person name="Baker S."/>
            <person name="Barry K."/>
            <person name="Bills G."/>
            <person name="Bluhm B."/>
            <person name="Cannon C."/>
            <person name="Castanera R."/>
            <person name="Culley D."/>
            <person name="Daum C."/>
            <person name="Ezra D."/>
            <person name="Gonzalez J."/>
            <person name="Henrissat B."/>
            <person name="Kuo A."/>
            <person name="Liang C."/>
            <person name="Lipzen A."/>
            <person name="Lutzoni F."/>
            <person name="Magnuson J."/>
            <person name="Mondo S."/>
            <person name="Nolan M."/>
            <person name="Ohm R."/>
            <person name="Pangilinan J."/>
            <person name="Park H.-J."/>
            <person name="Ramirez L."/>
            <person name="Alfaro M."/>
            <person name="Sun H."/>
            <person name="Tritt A."/>
            <person name="Yoshinaga Y."/>
            <person name="Zwiers L.-H."/>
            <person name="Turgeon B."/>
            <person name="Goodwin S."/>
            <person name="Spatafora J."/>
            <person name="Crous P."/>
            <person name="Grigoriev I."/>
        </authorList>
    </citation>
    <scope>NUCLEOTIDE SEQUENCE</scope>
    <source>
        <strain evidence="2">ATCC 36951</strain>
    </source>
</reference>
<dbReference type="SUPFAM" id="SSF53335">
    <property type="entry name" value="S-adenosyl-L-methionine-dependent methyltransferases"/>
    <property type="match status" value="1"/>
</dbReference>
<dbReference type="InterPro" id="IPR029063">
    <property type="entry name" value="SAM-dependent_MTases_sf"/>
</dbReference>
<gene>
    <name evidence="2" type="ORF">M409DRAFT_21070</name>
</gene>
<keyword evidence="3" id="KW-1185">Reference proteome</keyword>
<evidence type="ECO:0008006" key="4">
    <source>
        <dbReference type="Google" id="ProtNLM"/>
    </source>
</evidence>
<feature type="region of interest" description="Disordered" evidence="1">
    <location>
        <begin position="1"/>
        <end position="21"/>
    </location>
</feature>
<dbReference type="OrthoDB" id="2094832at2759"/>
<organism evidence="2 3">
    <name type="scientific">Zasmidium cellare ATCC 36951</name>
    <dbReference type="NCBI Taxonomy" id="1080233"/>
    <lineage>
        <taxon>Eukaryota</taxon>
        <taxon>Fungi</taxon>
        <taxon>Dikarya</taxon>
        <taxon>Ascomycota</taxon>
        <taxon>Pezizomycotina</taxon>
        <taxon>Dothideomycetes</taxon>
        <taxon>Dothideomycetidae</taxon>
        <taxon>Mycosphaerellales</taxon>
        <taxon>Mycosphaerellaceae</taxon>
        <taxon>Zasmidium</taxon>
    </lineage>
</organism>
<protein>
    <recommendedName>
        <fullName evidence="4">Methyltransferase domain-containing protein</fullName>
    </recommendedName>
</protein>